<sequence>MSNRIVSLKAEIDKTTKQLYEAMALAQKRTQEILTLNNEKVTYESTIQNLKYSNSQKETVNEELRGIISDLKKQLNDFQTKQITEIHQKRDSKNEENKSLLLAMKQLENDKNAIMVEYKELLSNEREEYAKSVKELHVKIMELQSKLDRRTSEASSSNGEALKEVVTKYTIKIAELEDKSFRLQSELDECKSDLESVRWKELAAERLTKMEQLNSQLEERHCHEVESYKAENEHWLTQINEMQREHMDLRARLTEQKTIYLKQLSEKDTQIEQLRIITNNLKTQIMNMQTMISVNDPSFDLSAIVEVDETSDALSQQGSERLELKFESTVDLHDSHEDVARIPASSTTIWQEPVIERLRREKQLASKQNAILRRQIKVLASRERRARLDAQNLKNQVFRISTTGNKVTTAETAALHNKIASLQAQLTSARREHHSSVALWDKWKRAQQAADRWQSRYEDKCQDVTKLEAGLSLAKSAVARLEKEKRTLLARLNESKHDSQLIAIEKQEVETQEKPDGSVKEYSSHADALPVSTQALLDRVQAQQRRIAALEIAEKGNELLVAEYERSLAEITSLKGQVLKLESTLLEAQIRTPIKSAGDAQPELNYWKSYCEMLKEENVQLTQKINSMETLPITAQQHRVNDLEQTVLTLRGVINKLQAEQKSGGLHKKIDSRPSSSRSSYTEKGRTQLESHRIEVANLKRTIHDKDLLLERSKEMLKIAAEREDELLRENAYLHRQLEDLTRPKGGFISA</sequence>
<dbReference type="EMBL" id="NWSH01002573">
    <property type="protein sequence ID" value="PCG67941.1"/>
    <property type="molecule type" value="Genomic_DNA"/>
</dbReference>
<evidence type="ECO:0000256" key="2">
    <source>
        <dbReference type="SAM" id="MobiDB-lite"/>
    </source>
</evidence>
<feature type="coiled-coil region" evidence="1">
    <location>
        <begin position="464"/>
        <end position="498"/>
    </location>
</feature>
<evidence type="ECO:0000256" key="1">
    <source>
        <dbReference type="SAM" id="Coils"/>
    </source>
</evidence>
<accession>A0A2A4J7J6</accession>
<keyword evidence="1" id="KW-0175">Coiled coil</keyword>
<dbReference type="AlphaFoldDB" id="A0A2A4J7J6"/>
<organism evidence="3">
    <name type="scientific">Heliothis virescens</name>
    <name type="common">Tobacco budworm moth</name>
    <dbReference type="NCBI Taxonomy" id="7102"/>
    <lineage>
        <taxon>Eukaryota</taxon>
        <taxon>Metazoa</taxon>
        <taxon>Ecdysozoa</taxon>
        <taxon>Arthropoda</taxon>
        <taxon>Hexapoda</taxon>
        <taxon>Insecta</taxon>
        <taxon>Pterygota</taxon>
        <taxon>Neoptera</taxon>
        <taxon>Endopterygota</taxon>
        <taxon>Lepidoptera</taxon>
        <taxon>Glossata</taxon>
        <taxon>Ditrysia</taxon>
        <taxon>Noctuoidea</taxon>
        <taxon>Noctuidae</taxon>
        <taxon>Heliothinae</taxon>
        <taxon>Heliothis</taxon>
    </lineage>
</organism>
<feature type="coiled-coil region" evidence="1">
    <location>
        <begin position="611"/>
        <end position="660"/>
    </location>
</feature>
<feature type="coiled-coil region" evidence="1">
    <location>
        <begin position="355"/>
        <end position="432"/>
    </location>
</feature>
<gene>
    <name evidence="3" type="ORF">B5V51_5783</name>
</gene>
<feature type="region of interest" description="Disordered" evidence="2">
    <location>
        <begin position="663"/>
        <end position="689"/>
    </location>
</feature>
<comment type="caution">
    <text evidence="3">The sequence shown here is derived from an EMBL/GenBank/DDBJ whole genome shotgun (WGS) entry which is preliminary data.</text>
</comment>
<feature type="coiled-coil region" evidence="1">
    <location>
        <begin position="173"/>
        <end position="259"/>
    </location>
</feature>
<name>A0A2A4J7J6_HELVI</name>
<proteinExistence type="predicted"/>
<reference evidence="3" key="1">
    <citation type="submission" date="2017-09" db="EMBL/GenBank/DDBJ databases">
        <title>Contemporary evolution of a Lepidopteran species, Heliothis virescens, in response to modern agricultural practices.</title>
        <authorList>
            <person name="Fritz M.L."/>
            <person name="Deyonke A.M."/>
            <person name="Papanicolaou A."/>
            <person name="Micinski S."/>
            <person name="Westbrook J."/>
            <person name="Gould F."/>
        </authorList>
    </citation>
    <scope>NUCLEOTIDE SEQUENCE [LARGE SCALE GENOMIC DNA]</scope>
    <source>
        <strain evidence="3">HvINT-</strain>
        <tissue evidence="3">Whole body</tissue>
    </source>
</reference>
<evidence type="ECO:0000313" key="3">
    <source>
        <dbReference type="EMBL" id="PCG67941.1"/>
    </source>
</evidence>
<feature type="coiled-coil region" evidence="1">
    <location>
        <begin position="61"/>
        <end position="146"/>
    </location>
</feature>
<protein>
    <submittedName>
        <fullName evidence="3">Uncharacterized protein</fullName>
    </submittedName>
</protein>